<evidence type="ECO:0000313" key="2">
    <source>
        <dbReference type="EMBL" id="TRY67345.1"/>
    </source>
</evidence>
<dbReference type="Proteomes" id="UP000318571">
    <property type="component" value="Chromosome 4"/>
</dbReference>
<name>A0A553NPJ3_TIGCA</name>
<evidence type="ECO:0000313" key="3">
    <source>
        <dbReference type="Proteomes" id="UP000318571"/>
    </source>
</evidence>
<organism evidence="2 3">
    <name type="scientific">Tigriopus californicus</name>
    <name type="common">Marine copepod</name>
    <dbReference type="NCBI Taxonomy" id="6832"/>
    <lineage>
        <taxon>Eukaryota</taxon>
        <taxon>Metazoa</taxon>
        <taxon>Ecdysozoa</taxon>
        <taxon>Arthropoda</taxon>
        <taxon>Crustacea</taxon>
        <taxon>Multicrustacea</taxon>
        <taxon>Hexanauplia</taxon>
        <taxon>Copepoda</taxon>
        <taxon>Harpacticoida</taxon>
        <taxon>Harpacticidae</taxon>
        <taxon>Tigriopus</taxon>
    </lineage>
</organism>
<proteinExistence type="predicted"/>
<feature type="compositionally biased region" description="Basic residues" evidence="1">
    <location>
        <begin position="47"/>
        <end position="62"/>
    </location>
</feature>
<evidence type="ECO:0000256" key="1">
    <source>
        <dbReference type="SAM" id="MobiDB-lite"/>
    </source>
</evidence>
<reference evidence="2 3" key="1">
    <citation type="journal article" date="2018" name="Nat. Ecol. Evol.">
        <title>Genomic signatures of mitonuclear coevolution across populations of Tigriopus californicus.</title>
        <authorList>
            <person name="Barreto F.S."/>
            <person name="Watson E.T."/>
            <person name="Lima T.G."/>
            <person name="Willett C.S."/>
            <person name="Edmands S."/>
            <person name="Li W."/>
            <person name="Burton R.S."/>
        </authorList>
    </citation>
    <scope>NUCLEOTIDE SEQUENCE [LARGE SCALE GENOMIC DNA]</scope>
    <source>
        <strain evidence="2 3">San Diego</strain>
    </source>
</reference>
<dbReference type="AlphaFoldDB" id="A0A553NPJ3"/>
<sequence>MTAQFSPMRTRRRTQTCLQPPPPRDTMTPPWSSPTMTSCGRQPIGGAHRHPNIHQTRSKIQRRYSSPVLFPVQVPSKPPAVASPDLNRGRRSRPAEPVFH</sequence>
<gene>
    <name evidence="2" type="ORF">TCAL_14673</name>
</gene>
<protein>
    <submittedName>
        <fullName evidence="2">Uncharacterized protein</fullName>
    </submittedName>
</protein>
<accession>A0A553NPJ3</accession>
<keyword evidence="3" id="KW-1185">Reference proteome</keyword>
<comment type="caution">
    <text evidence="2">The sequence shown here is derived from an EMBL/GenBank/DDBJ whole genome shotgun (WGS) entry which is preliminary data.</text>
</comment>
<feature type="compositionally biased region" description="Low complexity" evidence="1">
    <location>
        <begin position="25"/>
        <end position="38"/>
    </location>
</feature>
<dbReference type="EMBL" id="VCGU01000011">
    <property type="protein sequence ID" value="TRY67345.1"/>
    <property type="molecule type" value="Genomic_DNA"/>
</dbReference>
<feature type="region of interest" description="Disordered" evidence="1">
    <location>
        <begin position="1"/>
        <end position="100"/>
    </location>
</feature>